<accession>A0AAD5TTF8</accession>
<proteinExistence type="predicted"/>
<feature type="compositionally biased region" description="Basic and acidic residues" evidence="1">
    <location>
        <begin position="10"/>
        <end position="19"/>
    </location>
</feature>
<reference evidence="2" key="1">
    <citation type="submission" date="2020-05" db="EMBL/GenBank/DDBJ databases">
        <title>Phylogenomic resolution of chytrid fungi.</title>
        <authorList>
            <person name="Stajich J.E."/>
            <person name="Amses K."/>
            <person name="Simmons R."/>
            <person name="Seto K."/>
            <person name="Myers J."/>
            <person name="Bonds A."/>
            <person name="Quandt C.A."/>
            <person name="Barry K."/>
            <person name="Liu P."/>
            <person name="Grigoriev I."/>
            <person name="Longcore J.E."/>
            <person name="James T.Y."/>
        </authorList>
    </citation>
    <scope>NUCLEOTIDE SEQUENCE</scope>
    <source>
        <strain evidence="2">JEL0476</strain>
    </source>
</reference>
<dbReference type="EMBL" id="JADGJW010001825">
    <property type="protein sequence ID" value="KAJ3200845.1"/>
    <property type="molecule type" value="Genomic_DNA"/>
</dbReference>
<evidence type="ECO:0000313" key="2">
    <source>
        <dbReference type="EMBL" id="KAJ3200845.1"/>
    </source>
</evidence>
<evidence type="ECO:0000313" key="3">
    <source>
        <dbReference type="Proteomes" id="UP001211065"/>
    </source>
</evidence>
<dbReference type="AlphaFoldDB" id="A0AAD5TTF8"/>
<organism evidence="2 3">
    <name type="scientific">Clydaea vesicula</name>
    <dbReference type="NCBI Taxonomy" id="447962"/>
    <lineage>
        <taxon>Eukaryota</taxon>
        <taxon>Fungi</taxon>
        <taxon>Fungi incertae sedis</taxon>
        <taxon>Chytridiomycota</taxon>
        <taxon>Chytridiomycota incertae sedis</taxon>
        <taxon>Chytridiomycetes</taxon>
        <taxon>Lobulomycetales</taxon>
        <taxon>Lobulomycetaceae</taxon>
        <taxon>Clydaea</taxon>
    </lineage>
</organism>
<sequence>MSFFNASTRSTEKEYEKKLNKSPNNYAPKRESQTSFKRKSNISSIFSVNLFSKKDGEMESFDDLETSSFVKRTNFINTKLDYVIKTNLAPQILAGRPPKNYYSTFDYFQFFI</sequence>
<comment type="caution">
    <text evidence="2">The sequence shown here is derived from an EMBL/GenBank/DDBJ whole genome shotgun (WGS) entry which is preliminary data.</text>
</comment>
<keyword evidence="3" id="KW-1185">Reference proteome</keyword>
<evidence type="ECO:0000256" key="1">
    <source>
        <dbReference type="SAM" id="MobiDB-lite"/>
    </source>
</evidence>
<dbReference type="Proteomes" id="UP001211065">
    <property type="component" value="Unassembled WGS sequence"/>
</dbReference>
<feature type="region of interest" description="Disordered" evidence="1">
    <location>
        <begin position="1"/>
        <end position="35"/>
    </location>
</feature>
<protein>
    <submittedName>
        <fullName evidence="2">Uncharacterized protein</fullName>
    </submittedName>
</protein>
<name>A0AAD5TTF8_9FUNG</name>
<gene>
    <name evidence="2" type="ORF">HK099_002490</name>
</gene>